<dbReference type="AlphaFoldDB" id="A0A6J2SRP3"/>
<keyword evidence="2" id="KW-0732">Signal</keyword>
<reference evidence="5" key="1">
    <citation type="submission" date="2025-08" db="UniProtKB">
        <authorList>
            <consortium name="RefSeq"/>
        </authorList>
    </citation>
    <scope>IDENTIFICATION</scope>
    <source>
        <strain evidence="5">15085-1641.00</strain>
        <tissue evidence="5">Whole body</tissue>
    </source>
</reference>
<dbReference type="InterPro" id="IPR016187">
    <property type="entry name" value="CTDL_fold"/>
</dbReference>
<keyword evidence="4" id="KW-1185">Reference proteome</keyword>
<dbReference type="PROSITE" id="PS50041">
    <property type="entry name" value="C_TYPE_LECTIN_2"/>
    <property type="match status" value="1"/>
</dbReference>
<feature type="coiled-coil region" evidence="1">
    <location>
        <begin position="84"/>
        <end position="111"/>
    </location>
</feature>
<dbReference type="Pfam" id="PF00059">
    <property type="entry name" value="Lectin_C"/>
    <property type="match status" value="1"/>
</dbReference>
<dbReference type="InterPro" id="IPR001304">
    <property type="entry name" value="C-type_lectin-like"/>
</dbReference>
<feature type="signal peptide" evidence="2">
    <location>
        <begin position="1"/>
        <end position="26"/>
    </location>
</feature>
<dbReference type="RefSeq" id="XP_030080408.1">
    <property type="nucleotide sequence ID" value="XM_030224548.1"/>
</dbReference>
<dbReference type="KEGG" id="dhe:111602215"/>
<dbReference type="InterPro" id="IPR016186">
    <property type="entry name" value="C-type_lectin-like/link_sf"/>
</dbReference>
<dbReference type="Proteomes" id="UP000504633">
    <property type="component" value="Unplaced"/>
</dbReference>
<feature type="domain" description="C-type lectin" evidence="3">
    <location>
        <begin position="115"/>
        <end position="239"/>
    </location>
</feature>
<evidence type="ECO:0000313" key="5">
    <source>
        <dbReference type="RefSeq" id="XP_030080408.1"/>
    </source>
</evidence>
<feature type="chain" id="PRO_5026825037" evidence="2">
    <location>
        <begin position="27"/>
        <end position="240"/>
    </location>
</feature>
<accession>A0A6J2SRP3</accession>
<proteinExistence type="predicted"/>
<organism evidence="4 5">
    <name type="scientific">Drosophila hydei</name>
    <name type="common">Fruit fly</name>
    <dbReference type="NCBI Taxonomy" id="7224"/>
    <lineage>
        <taxon>Eukaryota</taxon>
        <taxon>Metazoa</taxon>
        <taxon>Ecdysozoa</taxon>
        <taxon>Arthropoda</taxon>
        <taxon>Hexapoda</taxon>
        <taxon>Insecta</taxon>
        <taxon>Pterygota</taxon>
        <taxon>Neoptera</taxon>
        <taxon>Endopterygota</taxon>
        <taxon>Diptera</taxon>
        <taxon>Brachycera</taxon>
        <taxon>Muscomorpha</taxon>
        <taxon>Ephydroidea</taxon>
        <taxon>Drosophilidae</taxon>
        <taxon>Drosophila</taxon>
    </lineage>
</organism>
<dbReference type="OMA" id="FAARDIC"/>
<evidence type="ECO:0000256" key="2">
    <source>
        <dbReference type="SAM" id="SignalP"/>
    </source>
</evidence>
<dbReference type="InterPro" id="IPR050111">
    <property type="entry name" value="C-type_lectin/snaclec_domain"/>
</dbReference>
<protein>
    <submittedName>
        <fullName evidence="5">C-type lectin 37Db-like</fullName>
    </submittedName>
</protein>
<dbReference type="PANTHER" id="PTHR22803">
    <property type="entry name" value="MANNOSE, PHOSPHOLIPASE, LECTIN RECEPTOR RELATED"/>
    <property type="match status" value="1"/>
</dbReference>
<sequence length="240" mass="27796">MLKTISKMRSTFLLAVLAIASGYTESSACQAAQEDEHNCGSYCFTVVKPILRHIDKLHNQVSSFEERRNTQDLTAKYSDVMTKLTALEAGLADHEQRLLATEQKLTDQNKNFVNIGSVRYFIEEKLKMNWFAARYRCQELGAHLLSIQNEAEYKAIIAKLNREREYWIDINDLAQEGLFLSDTTGRPAAYLNWDPIEWNGHFQPDNRDNVEHCVHLFHRNLSLQMNDADCRFELNFICEI</sequence>
<dbReference type="Gene3D" id="3.10.100.10">
    <property type="entry name" value="Mannose-Binding Protein A, subunit A"/>
    <property type="match status" value="1"/>
</dbReference>
<dbReference type="SUPFAM" id="SSF56436">
    <property type="entry name" value="C-type lectin-like"/>
    <property type="match status" value="1"/>
</dbReference>
<evidence type="ECO:0000259" key="3">
    <source>
        <dbReference type="PROSITE" id="PS50041"/>
    </source>
</evidence>
<gene>
    <name evidence="5" type="primary">LOC111602215</name>
</gene>
<dbReference type="SMART" id="SM00034">
    <property type="entry name" value="CLECT"/>
    <property type="match status" value="1"/>
</dbReference>
<name>A0A6J2SRP3_DROHY</name>
<dbReference type="GeneID" id="111602215"/>
<keyword evidence="1" id="KW-0175">Coiled coil</keyword>
<evidence type="ECO:0000313" key="4">
    <source>
        <dbReference type="Proteomes" id="UP000504633"/>
    </source>
</evidence>
<evidence type="ECO:0000256" key="1">
    <source>
        <dbReference type="SAM" id="Coils"/>
    </source>
</evidence>
<dbReference type="CDD" id="cd00037">
    <property type="entry name" value="CLECT"/>
    <property type="match status" value="1"/>
</dbReference>
<dbReference type="OrthoDB" id="7950296at2759"/>